<name>Q5DZ60_ALIF1</name>
<evidence type="ECO:0000256" key="1">
    <source>
        <dbReference type="SAM" id="SignalP"/>
    </source>
</evidence>
<evidence type="ECO:0000313" key="3">
    <source>
        <dbReference type="Proteomes" id="UP000000537"/>
    </source>
</evidence>
<feature type="chain" id="PRO_5004254538" evidence="1">
    <location>
        <begin position="21"/>
        <end position="286"/>
    </location>
</feature>
<dbReference type="EMBL" id="CP000021">
    <property type="protein sequence ID" value="AAW87936.1"/>
    <property type="molecule type" value="Genomic_DNA"/>
</dbReference>
<organism evidence="2 3">
    <name type="scientific">Aliivibrio fischeri (strain ATCC 700601 / ES114)</name>
    <name type="common">Vibrio fischeri</name>
    <dbReference type="NCBI Taxonomy" id="312309"/>
    <lineage>
        <taxon>Bacteria</taxon>
        <taxon>Pseudomonadati</taxon>
        <taxon>Pseudomonadota</taxon>
        <taxon>Gammaproteobacteria</taxon>
        <taxon>Vibrionales</taxon>
        <taxon>Vibrionaceae</taxon>
        <taxon>Aliivibrio</taxon>
    </lineage>
</organism>
<dbReference type="EnsemblBacteria" id="AAW87936">
    <property type="protein sequence ID" value="AAW87936"/>
    <property type="gene ID" value="VF_A0866"/>
</dbReference>
<dbReference type="STRING" id="312309.VF_A0866"/>
<evidence type="ECO:0000313" key="2">
    <source>
        <dbReference type="EMBL" id="AAW87936.1"/>
    </source>
</evidence>
<reference evidence="2 3" key="2">
    <citation type="journal article" date="2008" name="BMC Genomics">
        <title>Comparative genomics-based investigation of resequencing targets in Vibrio fischeri: focus on point miscalls and artefactual expansions.</title>
        <authorList>
            <person name="Mandel M.J."/>
            <person name="Stabb E.V."/>
            <person name="Ruby E.G."/>
        </authorList>
    </citation>
    <scope>NUCLEOTIDE SEQUENCE [LARGE SCALE GENOMIC DNA]</scope>
    <source>
        <strain evidence="3">ATCC 700601 / ES114</strain>
    </source>
</reference>
<feature type="signal peptide" evidence="1">
    <location>
        <begin position="1"/>
        <end position="20"/>
    </location>
</feature>
<dbReference type="OrthoDB" id="9979317at2"/>
<dbReference type="GeneID" id="54166184"/>
<reference evidence="2 3" key="1">
    <citation type="journal article" date="2005" name="Proc. Natl. Acad. Sci. U.S.A.">
        <title>Complete genome sequence of Vibrio fischeri: a symbiotic bacterium with pathogenic congeners.</title>
        <authorList>
            <person name="Ruby E.G."/>
            <person name="Urbanowski M."/>
            <person name="Campbell J."/>
            <person name="Dunn A."/>
            <person name="Faini M."/>
            <person name="Gunsalus R."/>
            <person name="Lostroh P."/>
            <person name="Lupp C."/>
            <person name="McCann J."/>
            <person name="Millikan D."/>
            <person name="Schaefer A."/>
            <person name="Stabb E."/>
            <person name="Stevens A."/>
            <person name="Visick K."/>
            <person name="Whistler C."/>
            <person name="Greenberg E.P."/>
        </authorList>
    </citation>
    <scope>NUCLEOTIDE SEQUENCE [LARGE SCALE GENOMIC DNA]</scope>
    <source>
        <strain evidence="3">ATCC 700601 / ES114</strain>
    </source>
</reference>
<dbReference type="eggNOG" id="ENOG5031MJY">
    <property type="taxonomic scope" value="Bacteria"/>
</dbReference>
<accession>Q5DZ60</accession>
<protein>
    <submittedName>
        <fullName evidence="2">Toxin coregulated pilus biosynthesis protein TcpF</fullName>
    </submittedName>
</protein>
<dbReference type="RefSeq" id="WP_011263683.1">
    <property type="nucleotide sequence ID" value="NC_006841.2"/>
</dbReference>
<dbReference type="KEGG" id="vfi:VF_A0866"/>
<keyword evidence="3" id="KW-1185">Reference proteome</keyword>
<dbReference type="PATRIC" id="fig|312309.11.peg.3466"/>
<dbReference type="AlphaFoldDB" id="Q5DZ60"/>
<keyword evidence="1" id="KW-0732">Signal</keyword>
<gene>
    <name evidence="2" type="primary">tcpF</name>
    <name evidence="2" type="ordered locus">VF_A0866</name>
</gene>
<dbReference type="HOGENOM" id="CLU_973020_0_0_6"/>
<dbReference type="Proteomes" id="UP000000537">
    <property type="component" value="Chromosome II"/>
</dbReference>
<sequence length="286" mass="32663">MYCLNKSCFFLLLTSFNIFAFDSSYESVSSYDDRTLAGVRDIYNAPYSFCRNDGLSDDLCDSVSLKIGGDTFKRVYIDQNVADKSLNYFSHVNESTLWSITNNYKLENQNKFGVPTLGQLDHMIVNGLVPKGVASGYWFWSTLNNKAKIAYPKNSNADNDNTAMIMRLVSSSYPSSCDENDCNYFKDNEPWTLQSGSLSSFTVRTNWGYRINGRDFSWRKTWRQAKHAIPAGATNVWMEIWHDGAPGYSGRFYNIENQRGMSPVVCIRQRGSLFVTGADLLREWCW</sequence>
<proteinExistence type="predicted"/>